<evidence type="ECO:0000313" key="3">
    <source>
        <dbReference type="Proteomes" id="UP000265520"/>
    </source>
</evidence>
<accession>A0A392R038</accession>
<reference evidence="2 3" key="1">
    <citation type="journal article" date="2018" name="Front. Plant Sci.">
        <title>Red Clover (Trifolium pratense) and Zigzag Clover (T. medium) - A Picture of Genomic Similarities and Differences.</title>
        <authorList>
            <person name="Dluhosova J."/>
            <person name="Istvanek J."/>
            <person name="Nedelnik J."/>
            <person name="Repkova J."/>
        </authorList>
    </citation>
    <scope>NUCLEOTIDE SEQUENCE [LARGE SCALE GENOMIC DNA]</scope>
    <source>
        <strain evidence="3">cv. 10/8</strain>
        <tissue evidence="2">Leaf</tissue>
    </source>
</reference>
<comment type="caution">
    <text evidence="2">The sequence shown here is derived from an EMBL/GenBank/DDBJ whole genome shotgun (WGS) entry which is preliminary data.</text>
</comment>
<dbReference type="GO" id="GO:0051082">
    <property type="term" value="F:unfolded protein binding"/>
    <property type="evidence" value="ECO:0007669"/>
    <property type="project" value="TreeGrafter"/>
</dbReference>
<evidence type="ECO:0000313" key="2">
    <source>
        <dbReference type="EMBL" id="MCI28915.1"/>
    </source>
</evidence>
<dbReference type="AlphaFoldDB" id="A0A392R038"/>
<organism evidence="2 3">
    <name type="scientific">Trifolium medium</name>
    <dbReference type="NCBI Taxonomy" id="97028"/>
    <lineage>
        <taxon>Eukaryota</taxon>
        <taxon>Viridiplantae</taxon>
        <taxon>Streptophyta</taxon>
        <taxon>Embryophyta</taxon>
        <taxon>Tracheophyta</taxon>
        <taxon>Spermatophyta</taxon>
        <taxon>Magnoliopsida</taxon>
        <taxon>eudicotyledons</taxon>
        <taxon>Gunneridae</taxon>
        <taxon>Pentapetalae</taxon>
        <taxon>rosids</taxon>
        <taxon>fabids</taxon>
        <taxon>Fabales</taxon>
        <taxon>Fabaceae</taxon>
        <taxon>Papilionoideae</taxon>
        <taxon>50 kb inversion clade</taxon>
        <taxon>NPAAA clade</taxon>
        <taxon>Hologalegina</taxon>
        <taxon>IRL clade</taxon>
        <taxon>Trifolieae</taxon>
        <taxon>Trifolium</taxon>
    </lineage>
</organism>
<protein>
    <submittedName>
        <fullName evidence="2">Cell wall protein AWA1-like</fullName>
    </submittedName>
</protein>
<evidence type="ECO:0000256" key="1">
    <source>
        <dbReference type="SAM" id="MobiDB-lite"/>
    </source>
</evidence>
<dbReference type="PANTHER" id="PTHR46775">
    <property type="entry name" value="FLOCCULATION PROTEIN (DUF1296)"/>
    <property type="match status" value="1"/>
</dbReference>
<feature type="region of interest" description="Disordered" evidence="1">
    <location>
        <begin position="86"/>
        <end position="107"/>
    </location>
</feature>
<feature type="non-terminal residue" evidence="2">
    <location>
        <position position="1"/>
    </location>
</feature>
<name>A0A392R038_9FABA</name>
<keyword evidence="3" id="KW-1185">Reference proteome</keyword>
<feature type="region of interest" description="Disordered" evidence="1">
    <location>
        <begin position="1"/>
        <end position="34"/>
    </location>
</feature>
<dbReference type="PANTHER" id="PTHR46775:SF1">
    <property type="entry name" value="FLOCCULATION PROTEIN (DUF1296)"/>
    <property type="match status" value="1"/>
</dbReference>
<dbReference type="Proteomes" id="UP000265520">
    <property type="component" value="Unassembled WGS sequence"/>
</dbReference>
<dbReference type="InterPro" id="IPR044277">
    <property type="entry name" value="GIP1"/>
</dbReference>
<sequence length="124" mass="13651">NSGPATASEAPPVSAEVTRQLESASSALDSDEATSKLQRKLEDFHLPQRQHVILPNHIMVPESEKNKFCFGSLGINFGVNTTTSYVSGPDSEKSSTPLSETSQEIEETVEEQNSRFVMFINYML</sequence>
<dbReference type="EMBL" id="LXQA010168894">
    <property type="protein sequence ID" value="MCI28915.1"/>
    <property type="molecule type" value="Genomic_DNA"/>
</dbReference>
<proteinExistence type="predicted"/>